<organism evidence="11 12">
    <name type="scientific">Lentilactobacillus raoultii</name>
    <dbReference type="NCBI Taxonomy" id="1987503"/>
    <lineage>
        <taxon>Bacteria</taxon>
        <taxon>Bacillati</taxon>
        <taxon>Bacillota</taxon>
        <taxon>Bacilli</taxon>
        <taxon>Lactobacillales</taxon>
        <taxon>Lactobacillaceae</taxon>
        <taxon>Lentilactobacillus</taxon>
    </lineage>
</organism>
<name>A0ABW3PBI4_9LACO</name>
<dbReference type="CDD" id="cd00609">
    <property type="entry name" value="AAT_like"/>
    <property type="match status" value="1"/>
</dbReference>
<keyword evidence="12" id="KW-1185">Reference proteome</keyword>
<gene>
    <name evidence="11" type="primary">cobD</name>
    <name evidence="11" type="ORF">ACFQ22_00810</name>
</gene>
<evidence type="ECO:0000313" key="12">
    <source>
        <dbReference type="Proteomes" id="UP001597156"/>
    </source>
</evidence>
<dbReference type="GO" id="GO:0048472">
    <property type="term" value="F:threonine-phosphate decarboxylase activity"/>
    <property type="evidence" value="ECO:0007669"/>
    <property type="project" value="UniProtKB-EC"/>
</dbReference>
<evidence type="ECO:0000256" key="9">
    <source>
        <dbReference type="ARBA" id="ARBA00048531"/>
    </source>
</evidence>
<dbReference type="PANTHER" id="PTHR42885">
    <property type="entry name" value="HISTIDINOL-PHOSPHATE AMINOTRANSFERASE-RELATED"/>
    <property type="match status" value="1"/>
</dbReference>
<comment type="catalytic activity">
    <reaction evidence="9">
        <text>O-phospho-L-threonine + H(+) = (R)-1-aminopropan-2-yl phosphate + CO2</text>
        <dbReference type="Rhea" id="RHEA:11492"/>
        <dbReference type="ChEBI" id="CHEBI:15378"/>
        <dbReference type="ChEBI" id="CHEBI:16526"/>
        <dbReference type="ChEBI" id="CHEBI:58563"/>
        <dbReference type="ChEBI" id="CHEBI:58675"/>
        <dbReference type="EC" id="4.1.1.81"/>
    </reaction>
</comment>
<comment type="pathway">
    <text evidence="3">Cofactor biosynthesis; adenosylcobalamin biosynthesis.</text>
</comment>
<sequence>MKIIHGGNREAVSQLTGVDSRKLIDFSANINPLGLDDKLRNYLVEALKDIIYYPNPQYPKLKHSISTHFSVNDTDIFVGNGAVQMIFDTASALKSQVALVLAPTFGEYERSLKRAGAQVARYLLTNQDNFQIKIDHLLLYLKKHPKIDLICLCNPNNPTGQVLPPEPVKKLVRYCRQNDIWLILDEAFMDFVQQDNLSYVGHLSDKDPVIIIRSATKFFAIPGLRLGFAITKNLQLKEKLSEQSEPWSVNTLAQAFGEHMYEANHYIKNTYEWLDQEKTYLYQELKTLSLLTVYPSEVNYYLFKSRLPKLREKLWSFGIMIRDCSDYYGLDENYYRVAVRTHSENVRLIDALRQLETSFLLKEGS</sequence>
<dbReference type="InterPro" id="IPR005860">
    <property type="entry name" value="CobD"/>
</dbReference>
<comment type="function">
    <text evidence="2">Decarboxylates L-threonine-O-3-phosphate to yield (R)-1-amino-2-propanol O-2-phosphate, the precursor for the linkage between the nucleotide loop and the corrin ring in cobalamin.</text>
</comment>
<dbReference type="EMBL" id="JBHTLH010000004">
    <property type="protein sequence ID" value="MFD1123904.1"/>
    <property type="molecule type" value="Genomic_DNA"/>
</dbReference>
<dbReference type="RefSeq" id="WP_121979173.1">
    <property type="nucleotide sequence ID" value="NZ_JBHTLH010000004.1"/>
</dbReference>
<feature type="domain" description="Aminotransferase class I/classII large" evidence="10">
    <location>
        <begin position="22"/>
        <end position="352"/>
    </location>
</feature>
<evidence type="ECO:0000256" key="7">
    <source>
        <dbReference type="ARBA" id="ARBA00023239"/>
    </source>
</evidence>
<evidence type="ECO:0000256" key="5">
    <source>
        <dbReference type="ARBA" id="ARBA00022573"/>
    </source>
</evidence>
<dbReference type="InterPro" id="IPR015422">
    <property type="entry name" value="PyrdxlP-dep_Trfase_small"/>
</dbReference>
<dbReference type="SUPFAM" id="SSF53383">
    <property type="entry name" value="PLP-dependent transferases"/>
    <property type="match status" value="1"/>
</dbReference>
<dbReference type="Gene3D" id="3.90.1150.10">
    <property type="entry name" value="Aspartate Aminotransferase, domain 1"/>
    <property type="match status" value="1"/>
</dbReference>
<evidence type="ECO:0000259" key="10">
    <source>
        <dbReference type="Pfam" id="PF00155"/>
    </source>
</evidence>
<dbReference type="Pfam" id="PF00155">
    <property type="entry name" value="Aminotran_1_2"/>
    <property type="match status" value="1"/>
</dbReference>
<dbReference type="InterPro" id="IPR015421">
    <property type="entry name" value="PyrdxlP-dep_Trfase_major"/>
</dbReference>
<dbReference type="PANTHER" id="PTHR42885:SF1">
    <property type="entry name" value="THREONINE-PHOSPHATE DECARBOXYLASE"/>
    <property type="match status" value="1"/>
</dbReference>
<dbReference type="InterPro" id="IPR015424">
    <property type="entry name" value="PyrdxlP-dep_Trfase"/>
</dbReference>
<accession>A0ABW3PBI4</accession>
<evidence type="ECO:0000256" key="1">
    <source>
        <dbReference type="ARBA" id="ARBA00001933"/>
    </source>
</evidence>
<dbReference type="EC" id="4.1.1.81" evidence="4"/>
<evidence type="ECO:0000256" key="3">
    <source>
        <dbReference type="ARBA" id="ARBA00004953"/>
    </source>
</evidence>
<dbReference type="InterPro" id="IPR004838">
    <property type="entry name" value="NHTrfase_class1_PyrdxlP-BS"/>
</dbReference>
<dbReference type="Proteomes" id="UP001597156">
    <property type="component" value="Unassembled WGS sequence"/>
</dbReference>
<dbReference type="InterPro" id="IPR004839">
    <property type="entry name" value="Aminotransferase_I/II_large"/>
</dbReference>
<evidence type="ECO:0000313" key="11">
    <source>
        <dbReference type="EMBL" id="MFD1123904.1"/>
    </source>
</evidence>
<evidence type="ECO:0000256" key="8">
    <source>
        <dbReference type="ARBA" id="ARBA00029996"/>
    </source>
</evidence>
<keyword evidence="6" id="KW-0663">Pyridoxal phosphate</keyword>
<keyword evidence="7 11" id="KW-0456">Lyase</keyword>
<dbReference type="PROSITE" id="PS00105">
    <property type="entry name" value="AA_TRANSFER_CLASS_1"/>
    <property type="match status" value="1"/>
</dbReference>
<dbReference type="Gene3D" id="3.40.640.10">
    <property type="entry name" value="Type I PLP-dependent aspartate aminotransferase-like (Major domain)"/>
    <property type="match status" value="1"/>
</dbReference>
<evidence type="ECO:0000256" key="4">
    <source>
        <dbReference type="ARBA" id="ARBA00012285"/>
    </source>
</evidence>
<proteinExistence type="predicted"/>
<dbReference type="NCBIfam" id="TIGR01140">
    <property type="entry name" value="L_thr_O3P_dcar"/>
    <property type="match status" value="1"/>
</dbReference>
<reference evidence="12" key="1">
    <citation type="journal article" date="2019" name="Int. J. Syst. Evol. Microbiol.">
        <title>The Global Catalogue of Microorganisms (GCM) 10K type strain sequencing project: providing services to taxonomists for standard genome sequencing and annotation.</title>
        <authorList>
            <consortium name="The Broad Institute Genomics Platform"/>
            <consortium name="The Broad Institute Genome Sequencing Center for Infectious Disease"/>
            <person name="Wu L."/>
            <person name="Ma J."/>
        </authorList>
    </citation>
    <scope>NUCLEOTIDE SEQUENCE [LARGE SCALE GENOMIC DNA]</scope>
    <source>
        <strain evidence="12">CCUG 71848</strain>
    </source>
</reference>
<keyword evidence="5" id="KW-0169">Cobalamin biosynthesis</keyword>
<comment type="caution">
    <text evidence="11">The sequence shown here is derived from an EMBL/GenBank/DDBJ whole genome shotgun (WGS) entry which is preliminary data.</text>
</comment>
<comment type="cofactor">
    <cofactor evidence="1">
        <name>pyridoxal 5'-phosphate</name>
        <dbReference type="ChEBI" id="CHEBI:597326"/>
    </cofactor>
</comment>
<evidence type="ECO:0000256" key="2">
    <source>
        <dbReference type="ARBA" id="ARBA00003444"/>
    </source>
</evidence>
<evidence type="ECO:0000256" key="6">
    <source>
        <dbReference type="ARBA" id="ARBA00022898"/>
    </source>
</evidence>
<protein>
    <recommendedName>
        <fullName evidence="4">threonine-phosphate decarboxylase</fullName>
        <ecNumber evidence="4">4.1.1.81</ecNumber>
    </recommendedName>
    <alternativeName>
        <fullName evidence="8">L-threonine-O-3-phosphate decarboxylase</fullName>
    </alternativeName>
</protein>